<gene>
    <name evidence="3" type="ORF">EV644_115174</name>
</gene>
<keyword evidence="4" id="KW-1185">Reference proteome</keyword>
<evidence type="ECO:0000313" key="4">
    <source>
        <dbReference type="Proteomes" id="UP000295818"/>
    </source>
</evidence>
<evidence type="ECO:0000313" key="3">
    <source>
        <dbReference type="EMBL" id="TCO17152.1"/>
    </source>
</evidence>
<dbReference type="RefSeq" id="WP_132192654.1">
    <property type="nucleotide sequence ID" value="NZ_SLWM01000015.1"/>
</dbReference>
<protein>
    <submittedName>
        <fullName evidence="3">Uncharacterized protein</fullName>
    </submittedName>
</protein>
<dbReference type="EMBL" id="SLWM01000015">
    <property type="protein sequence ID" value="TCO17152.1"/>
    <property type="molecule type" value="Genomic_DNA"/>
</dbReference>
<sequence>MKIQHTRVRRGSARALIAVLLLAGVFTMHGLTGNHDAAMAAAHQMPATTAADYLAPGAAVRPAPGHQKQAAPVTAHPSTDEIGPAAPPSHLSPPPPRPALTVEPGRDGHLHTMGDVCLAMLAGLLLALIVALARRSLTVAHPIQLAGTAVLVAADGPSPPWRRPTLSKLCVLRT</sequence>
<accession>A0ABY2BFQ8</accession>
<organism evidence="3 4">
    <name type="scientific">Kribbella orskensis</name>
    <dbReference type="NCBI Taxonomy" id="2512216"/>
    <lineage>
        <taxon>Bacteria</taxon>
        <taxon>Bacillati</taxon>
        <taxon>Actinomycetota</taxon>
        <taxon>Actinomycetes</taxon>
        <taxon>Propionibacteriales</taxon>
        <taxon>Kribbellaceae</taxon>
        <taxon>Kribbella</taxon>
    </lineage>
</organism>
<keyword evidence="2" id="KW-0812">Transmembrane</keyword>
<feature type="region of interest" description="Disordered" evidence="1">
    <location>
        <begin position="58"/>
        <end position="106"/>
    </location>
</feature>
<proteinExistence type="predicted"/>
<evidence type="ECO:0000256" key="2">
    <source>
        <dbReference type="SAM" id="Phobius"/>
    </source>
</evidence>
<dbReference type="Proteomes" id="UP000295818">
    <property type="component" value="Unassembled WGS sequence"/>
</dbReference>
<feature type="compositionally biased region" description="Pro residues" evidence="1">
    <location>
        <begin position="85"/>
        <end position="98"/>
    </location>
</feature>
<keyword evidence="2" id="KW-0472">Membrane</keyword>
<evidence type="ECO:0000256" key="1">
    <source>
        <dbReference type="SAM" id="MobiDB-lite"/>
    </source>
</evidence>
<keyword evidence="2" id="KW-1133">Transmembrane helix</keyword>
<name>A0ABY2BFQ8_9ACTN</name>
<reference evidence="3 4" key="1">
    <citation type="journal article" date="2015" name="Stand. Genomic Sci.">
        <title>Genomic Encyclopedia of Bacterial and Archaeal Type Strains, Phase III: the genomes of soil and plant-associated and newly described type strains.</title>
        <authorList>
            <person name="Whitman W.B."/>
            <person name="Woyke T."/>
            <person name="Klenk H.P."/>
            <person name="Zhou Y."/>
            <person name="Lilburn T.G."/>
            <person name="Beck B.J."/>
            <person name="De Vos P."/>
            <person name="Vandamme P."/>
            <person name="Eisen J.A."/>
            <person name="Garrity G."/>
            <person name="Hugenholtz P."/>
            <person name="Kyrpides N.C."/>
        </authorList>
    </citation>
    <scope>NUCLEOTIDE SEQUENCE [LARGE SCALE GENOMIC DNA]</scope>
    <source>
        <strain evidence="3 4">VKM Ac-2538</strain>
    </source>
</reference>
<comment type="caution">
    <text evidence="3">The sequence shown here is derived from an EMBL/GenBank/DDBJ whole genome shotgun (WGS) entry which is preliminary data.</text>
</comment>
<feature type="transmembrane region" description="Helical" evidence="2">
    <location>
        <begin position="113"/>
        <end position="133"/>
    </location>
</feature>